<feature type="coiled-coil region" evidence="1">
    <location>
        <begin position="30"/>
        <end position="78"/>
    </location>
</feature>
<dbReference type="EMBL" id="HBFA01037397">
    <property type="protein sequence ID" value="CAD8688561.1"/>
    <property type="molecule type" value="Transcribed_RNA"/>
</dbReference>
<dbReference type="AlphaFoldDB" id="A0A7S0WWY8"/>
<accession>A0A7S0WWY8</accession>
<name>A0A7S0WWY8_9CHLO</name>
<proteinExistence type="predicted"/>
<keyword evidence="1" id="KW-0175">Coiled coil</keyword>
<evidence type="ECO:0000256" key="1">
    <source>
        <dbReference type="SAM" id="Coils"/>
    </source>
</evidence>
<organism evidence="2">
    <name type="scientific">Pyramimonas obovata</name>
    <dbReference type="NCBI Taxonomy" id="1411642"/>
    <lineage>
        <taxon>Eukaryota</taxon>
        <taxon>Viridiplantae</taxon>
        <taxon>Chlorophyta</taxon>
        <taxon>Pyramimonadophyceae</taxon>
        <taxon>Pyramimonadales</taxon>
        <taxon>Pyramimonadaceae</taxon>
        <taxon>Pyramimonas</taxon>
        <taxon>Pyramimonas incertae sedis</taxon>
    </lineage>
</organism>
<protein>
    <submittedName>
        <fullName evidence="2">Uncharacterized protein</fullName>
    </submittedName>
</protein>
<reference evidence="2" key="1">
    <citation type="submission" date="2021-01" db="EMBL/GenBank/DDBJ databases">
        <authorList>
            <person name="Corre E."/>
            <person name="Pelletier E."/>
            <person name="Niang G."/>
            <person name="Scheremetjew M."/>
            <person name="Finn R."/>
            <person name="Kale V."/>
            <person name="Holt S."/>
            <person name="Cochrane G."/>
            <person name="Meng A."/>
            <person name="Brown T."/>
            <person name="Cohen L."/>
        </authorList>
    </citation>
    <scope>NUCLEOTIDE SEQUENCE</scope>
    <source>
        <strain evidence="2">CCMP722</strain>
    </source>
</reference>
<sequence length="169" mass="18930">MSCGITIDGTDLVTMLKTFEERLNEGQVARERIETSLAEEKEARERLETRLAEEQKAREDLEARLLQEQSAREALEGRLLDAMKGKANGTDLLALNALLPGKVSTEDLQALKAQLEKYKDDLEALRQEGKTKATLDNLQSMQRDLVVQFWALKGTGANGPMWTPKTTEL</sequence>
<evidence type="ECO:0000313" key="2">
    <source>
        <dbReference type="EMBL" id="CAD8688561.1"/>
    </source>
</evidence>
<gene>
    <name evidence="2" type="ORF">POBO1169_LOCUS18688</name>
</gene>